<evidence type="ECO:0000313" key="2">
    <source>
        <dbReference type="Proteomes" id="UP001217918"/>
    </source>
</evidence>
<dbReference type="Proteomes" id="UP001217918">
    <property type="component" value="Unassembled WGS sequence"/>
</dbReference>
<gene>
    <name evidence="1" type="ORF">P8C59_000226</name>
</gene>
<dbReference type="EMBL" id="JAQQPM010000001">
    <property type="protein sequence ID" value="KAK2066399.1"/>
    <property type="molecule type" value="Genomic_DNA"/>
</dbReference>
<dbReference type="InterPro" id="IPR014807">
    <property type="entry name" value="Coa1"/>
</dbReference>
<dbReference type="PANTHER" id="PTHR28523:SF1">
    <property type="entry name" value="CYTOCHROME C OXIDASE ASSEMBLY FACTOR 1"/>
    <property type="match status" value="1"/>
</dbReference>
<dbReference type="PANTHER" id="PTHR28523">
    <property type="entry name" value="CYTOCHROME C OXIDASE ASSEMBLY FACTOR 1"/>
    <property type="match status" value="1"/>
</dbReference>
<accession>A0AAD9HWT2</accession>
<reference evidence="1" key="1">
    <citation type="journal article" date="2023" name="Mol. Plant Microbe Interact.">
        <title>Elucidating the Obligate Nature and Biological Capacity of an Invasive Fungal Corn Pathogen.</title>
        <authorList>
            <person name="MacCready J.S."/>
            <person name="Roggenkamp E.M."/>
            <person name="Gdanetz K."/>
            <person name="Chilvers M.I."/>
        </authorList>
    </citation>
    <scope>NUCLEOTIDE SEQUENCE</scope>
    <source>
        <strain evidence="1">PM02</strain>
    </source>
</reference>
<dbReference type="AlphaFoldDB" id="A0AAD9HWT2"/>
<dbReference type="GO" id="GO:0033617">
    <property type="term" value="P:mitochondrial respiratory chain complex IV assembly"/>
    <property type="evidence" value="ECO:0007669"/>
    <property type="project" value="InterPro"/>
</dbReference>
<organism evidence="1 2">
    <name type="scientific">Phyllachora maydis</name>
    <dbReference type="NCBI Taxonomy" id="1825666"/>
    <lineage>
        <taxon>Eukaryota</taxon>
        <taxon>Fungi</taxon>
        <taxon>Dikarya</taxon>
        <taxon>Ascomycota</taxon>
        <taxon>Pezizomycotina</taxon>
        <taxon>Sordariomycetes</taxon>
        <taxon>Sordariomycetidae</taxon>
        <taxon>Phyllachorales</taxon>
        <taxon>Phyllachoraceae</taxon>
        <taxon>Phyllachora</taxon>
    </lineage>
</organism>
<sequence>MMRGVQLGRLVQLTLSPPKPGDGPLMERRADRELPDIEATRFRWSRTMPLFLAIVAGASVAIFNYQKLSSPVVSGALYALRTSPRAREYLGDDIYFKHRIPWISGEMNQLQGRISIAFSVKGTKNTGMMRFASMRPTARGVFETSEWSLVTTDGRVIDLLEESNPQGGILLESIVLAGHETVEGRGFRQMNQK</sequence>
<protein>
    <submittedName>
        <fullName evidence="1">Uncharacterized protein</fullName>
    </submittedName>
</protein>
<keyword evidence="2" id="KW-1185">Reference proteome</keyword>
<comment type="caution">
    <text evidence="1">The sequence shown here is derived from an EMBL/GenBank/DDBJ whole genome shotgun (WGS) entry which is preliminary data.</text>
</comment>
<dbReference type="Pfam" id="PF08695">
    <property type="entry name" value="Coa1"/>
    <property type="match status" value="1"/>
</dbReference>
<proteinExistence type="predicted"/>
<evidence type="ECO:0000313" key="1">
    <source>
        <dbReference type="EMBL" id="KAK2066399.1"/>
    </source>
</evidence>
<dbReference type="GO" id="GO:0005743">
    <property type="term" value="C:mitochondrial inner membrane"/>
    <property type="evidence" value="ECO:0007669"/>
    <property type="project" value="TreeGrafter"/>
</dbReference>
<name>A0AAD9HWT2_9PEZI</name>
<dbReference type="InterPro" id="IPR042432">
    <property type="entry name" value="Coa1_fungi"/>
</dbReference>